<proteinExistence type="predicted"/>
<protein>
    <submittedName>
        <fullName evidence="3">Uncharacterized protein</fullName>
    </submittedName>
</protein>
<dbReference type="VEuPathDB" id="FungiDB:SDRG_15126"/>
<keyword evidence="2" id="KW-0472">Membrane</keyword>
<feature type="transmembrane region" description="Helical" evidence="2">
    <location>
        <begin position="662"/>
        <end position="687"/>
    </location>
</feature>
<feature type="compositionally biased region" description="Basic and acidic residues" evidence="1">
    <location>
        <begin position="83"/>
        <end position="92"/>
    </location>
</feature>
<name>T0R4U9_SAPDV</name>
<feature type="transmembrane region" description="Helical" evidence="2">
    <location>
        <begin position="699"/>
        <end position="723"/>
    </location>
</feature>
<keyword evidence="2" id="KW-1133">Transmembrane helix</keyword>
<gene>
    <name evidence="3" type="ORF">SDRG_15126</name>
</gene>
<feature type="transmembrane region" description="Helical" evidence="2">
    <location>
        <begin position="786"/>
        <end position="808"/>
    </location>
</feature>
<feature type="transmembrane region" description="Helical" evidence="2">
    <location>
        <begin position="236"/>
        <end position="261"/>
    </location>
</feature>
<dbReference type="GeneID" id="19955853"/>
<feature type="compositionally biased region" description="Low complexity" evidence="1">
    <location>
        <begin position="1"/>
        <end position="14"/>
    </location>
</feature>
<evidence type="ECO:0000256" key="1">
    <source>
        <dbReference type="SAM" id="MobiDB-lite"/>
    </source>
</evidence>
<feature type="transmembrane region" description="Helical" evidence="2">
    <location>
        <begin position="576"/>
        <end position="597"/>
    </location>
</feature>
<keyword evidence="4" id="KW-1185">Reference proteome</keyword>
<dbReference type="InParanoid" id="T0R4U9"/>
<dbReference type="EMBL" id="JH767215">
    <property type="protein sequence ID" value="EQC27118.1"/>
    <property type="molecule type" value="Genomic_DNA"/>
</dbReference>
<accession>T0R4U9</accession>
<dbReference type="AlphaFoldDB" id="T0R4U9"/>
<dbReference type="OrthoDB" id="10491125at2759"/>
<feature type="region of interest" description="Disordered" evidence="1">
    <location>
        <begin position="119"/>
        <end position="147"/>
    </location>
</feature>
<evidence type="ECO:0000256" key="2">
    <source>
        <dbReference type="SAM" id="Phobius"/>
    </source>
</evidence>
<evidence type="ECO:0000313" key="4">
    <source>
        <dbReference type="Proteomes" id="UP000030762"/>
    </source>
</evidence>
<reference evidence="3 4" key="1">
    <citation type="submission" date="2012-04" db="EMBL/GenBank/DDBJ databases">
        <title>The Genome Sequence of Saprolegnia declina VS20.</title>
        <authorList>
            <consortium name="The Broad Institute Genome Sequencing Platform"/>
            <person name="Russ C."/>
            <person name="Nusbaum C."/>
            <person name="Tyler B."/>
            <person name="van West P."/>
            <person name="Dieguez-Uribeondo J."/>
            <person name="de Bruijn I."/>
            <person name="Tripathy S."/>
            <person name="Jiang R."/>
            <person name="Young S.K."/>
            <person name="Zeng Q."/>
            <person name="Gargeya S."/>
            <person name="Fitzgerald M."/>
            <person name="Haas B."/>
            <person name="Abouelleil A."/>
            <person name="Alvarado L."/>
            <person name="Arachchi H.M."/>
            <person name="Berlin A."/>
            <person name="Chapman S.B."/>
            <person name="Goldberg J."/>
            <person name="Griggs A."/>
            <person name="Gujja S."/>
            <person name="Hansen M."/>
            <person name="Howarth C."/>
            <person name="Imamovic A."/>
            <person name="Larimer J."/>
            <person name="McCowen C."/>
            <person name="Montmayeur A."/>
            <person name="Murphy C."/>
            <person name="Neiman D."/>
            <person name="Pearson M."/>
            <person name="Priest M."/>
            <person name="Roberts A."/>
            <person name="Saif S."/>
            <person name="Shea T."/>
            <person name="Sisk P."/>
            <person name="Sykes S."/>
            <person name="Wortman J."/>
            <person name="Nusbaum C."/>
            <person name="Birren B."/>
        </authorList>
    </citation>
    <scope>NUCLEOTIDE SEQUENCE [LARGE SCALE GENOMIC DNA]</scope>
    <source>
        <strain evidence="3 4">VS20</strain>
    </source>
</reference>
<dbReference type="Proteomes" id="UP000030762">
    <property type="component" value="Unassembled WGS sequence"/>
</dbReference>
<evidence type="ECO:0000313" key="3">
    <source>
        <dbReference type="EMBL" id="EQC27118.1"/>
    </source>
</evidence>
<keyword evidence="2" id="KW-0812">Transmembrane</keyword>
<feature type="transmembrane region" description="Helical" evidence="2">
    <location>
        <begin position="307"/>
        <end position="326"/>
    </location>
</feature>
<feature type="transmembrane region" description="Helical" evidence="2">
    <location>
        <begin position="281"/>
        <end position="300"/>
    </location>
</feature>
<feature type="region of interest" description="Disordered" evidence="1">
    <location>
        <begin position="1"/>
        <end position="92"/>
    </location>
</feature>
<dbReference type="RefSeq" id="XP_008619512.1">
    <property type="nucleotide sequence ID" value="XM_008621290.1"/>
</dbReference>
<sequence>MASRSRTSSASSSADVRGGSEFELTISEQETLKRVTAGQGNDDDAASRSSGEIATSDDGAPDGHEAPKDAASVTNDDDDDDEDSRHYELTPSEREILSFDNADDLIAAYLVAHRLANATSNEQADASEPASSDVVDEDTRPLPTGRPRQIFCNETPCDLVWERKSIEGTVYILLRPGAPDFTVCASCFAACKHTYEAPDAFTTKAASEFPPLTETSRMRLQGYQNVVHRWRNDGPWIVGILILSPVAMPLLGVLSACNVSSASLHWVLGRPLAIWRGLDKVALFVFGIYLSGVLVLLILTCPFRSQIVFWGLLEIYTLVFFVMYLIDPPTDCESLFEALLSPLFAIHNMLRRLSRASSHALLVHFAAEAAEIDVTTLRFIAADGTPVPSAHVAAAFEADSIAQYERQRLSSPLHYVLLFICVTIFLNEILVVSWPGGAMPISVLLPGVNGLVTSPKDTMYAVMFSVPACTNVSATTVDALINLWVDPVPRGSPHITFGFTSNSSIATFNTTFELVSLWDVNIQQVRARNVTIALDDMQSALTLRARFPMTCNDVLELDLNWHVAFESVSLSAFTNYLGAVYAPVGILQLILAVKYLMQLASITMLLFASSCKIWSLWLRFDTISAFGLDLPLKGRTVIALTEGENVHAWFTLRNGVRAATALIADFTSVFICGALLQFACTAAGILVYCISGSAPLPTYFLLLIGLFGSLSTLTMLVPLAAALDIQGKHSGMLRTHLLELEFQRQKAVQSGDATGFPARIAMFETIIDAIEHHDDRLSFFGIEISLARLATLGATLASLLSFVAFRVVPITWSNLNGLDLFGSTYRDALDPLINTPQITQGILRF</sequence>
<feature type="transmembrane region" description="Helical" evidence="2">
    <location>
        <begin position="413"/>
        <end position="434"/>
    </location>
</feature>
<organism evidence="3 4">
    <name type="scientific">Saprolegnia diclina (strain VS20)</name>
    <dbReference type="NCBI Taxonomy" id="1156394"/>
    <lineage>
        <taxon>Eukaryota</taxon>
        <taxon>Sar</taxon>
        <taxon>Stramenopiles</taxon>
        <taxon>Oomycota</taxon>
        <taxon>Saprolegniomycetes</taxon>
        <taxon>Saprolegniales</taxon>
        <taxon>Saprolegniaceae</taxon>
        <taxon>Saprolegnia</taxon>
    </lineage>
</organism>